<dbReference type="EC" id="2.7.1.36" evidence="3"/>
<evidence type="ECO:0000313" key="11">
    <source>
        <dbReference type="EMBL" id="KPQ44734.1"/>
    </source>
</evidence>
<protein>
    <recommendedName>
        <fullName evidence="3">mevalonate kinase</fullName>
        <ecNumber evidence="3">2.7.1.36</ecNumber>
    </recommendedName>
</protein>
<dbReference type="GO" id="GO:0005975">
    <property type="term" value="P:carbohydrate metabolic process"/>
    <property type="evidence" value="ECO:0007669"/>
    <property type="project" value="UniProtKB-ARBA"/>
</dbReference>
<organism evidence="11 12">
    <name type="scientific">Candidatus Methanoperedens nitratireducens</name>
    <dbReference type="NCBI Taxonomy" id="1392998"/>
    <lineage>
        <taxon>Archaea</taxon>
        <taxon>Methanobacteriati</taxon>
        <taxon>Methanobacteriota</taxon>
        <taxon>Stenosarchaea group</taxon>
        <taxon>Methanomicrobia</taxon>
        <taxon>Methanosarcinales</taxon>
        <taxon>ANME-2 cluster</taxon>
        <taxon>Candidatus Methanoperedentaceae</taxon>
        <taxon>Candidatus Methanoperedens</taxon>
    </lineage>
</organism>
<dbReference type="GO" id="GO:0004496">
    <property type="term" value="F:mevalonate kinase activity"/>
    <property type="evidence" value="ECO:0007669"/>
    <property type="project" value="UniProtKB-EC"/>
</dbReference>
<evidence type="ECO:0000259" key="9">
    <source>
        <dbReference type="Pfam" id="PF00288"/>
    </source>
</evidence>
<evidence type="ECO:0000256" key="4">
    <source>
        <dbReference type="ARBA" id="ARBA00022679"/>
    </source>
</evidence>
<comment type="similarity">
    <text evidence="2">Belongs to the GHMP kinase family. Mevalonate kinase subfamily.</text>
</comment>
<dbReference type="InterPro" id="IPR006204">
    <property type="entry name" value="GHMP_kinase_N_dom"/>
</dbReference>
<feature type="domain" description="GHMP kinase N-terminal" evidence="9">
    <location>
        <begin position="65"/>
        <end position="143"/>
    </location>
</feature>
<dbReference type="InterPro" id="IPR006203">
    <property type="entry name" value="GHMP_knse_ATP-bd_CS"/>
</dbReference>
<dbReference type="UniPathway" id="UPA00057">
    <property type="reaction ID" value="UER00098"/>
</dbReference>
<dbReference type="EMBL" id="LKCM01000061">
    <property type="protein sequence ID" value="KPQ44734.1"/>
    <property type="molecule type" value="Genomic_DNA"/>
</dbReference>
<dbReference type="GO" id="GO:0005524">
    <property type="term" value="F:ATP binding"/>
    <property type="evidence" value="ECO:0007669"/>
    <property type="project" value="UniProtKB-KW"/>
</dbReference>
<dbReference type="PANTHER" id="PTHR43290:SF2">
    <property type="entry name" value="MEVALONATE KINASE"/>
    <property type="match status" value="1"/>
</dbReference>
<dbReference type="InterPro" id="IPR006205">
    <property type="entry name" value="Mev_gal_kin"/>
</dbReference>
<sequence length="184" mass="19198">MITTCAAPGKIYLFGEHAVVYGEHAIACAVELRTRVAVKRSNDISISSNIGTTGLDFQMHPYVSSAIQKLGSPDVSIEITSRIPVGSGLGSSAAVTVATLEAINIECGLGYDKTNIAKMAHEIEQTVQGAASPTDTFVSTFGGVVEIPSRKKLDILDCGIVIGNTNKGASPKKNRTTCKTGSPT</sequence>
<dbReference type="InterPro" id="IPR014721">
    <property type="entry name" value="Ribsml_uS5_D2-typ_fold_subgr"/>
</dbReference>
<comment type="subcellular location">
    <subcellularLocation>
        <location evidence="1">Cytoplasm</location>
    </subcellularLocation>
</comment>
<dbReference type="PANTHER" id="PTHR43290">
    <property type="entry name" value="MEVALONATE KINASE"/>
    <property type="match status" value="1"/>
</dbReference>
<accession>A0A0P8AJ98</accession>
<dbReference type="GO" id="GO:0005829">
    <property type="term" value="C:cytosol"/>
    <property type="evidence" value="ECO:0007669"/>
    <property type="project" value="TreeGrafter"/>
</dbReference>
<keyword evidence="6 11" id="KW-0418">Kinase</keyword>
<keyword evidence="7" id="KW-0067">ATP-binding</keyword>
<dbReference type="PRINTS" id="PR00959">
    <property type="entry name" value="MEVGALKINASE"/>
</dbReference>
<dbReference type="GO" id="GO:0019287">
    <property type="term" value="P:isopentenyl diphosphate biosynthetic process, mevalonate pathway"/>
    <property type="evidence" value="ECO:0007669"/>
    <property type="project" value="UniProtKB-UniPathway"/>
</dbReference>
<evidence type="ECO:0000313" key="12">
    <source>
        <dbReference type="Proteomes" id="UP000050360"/>
    </source>
</evidence>
<keyword evidence="5" id="KW-0547">Nucleotide-binding</keyword>
<comment type="pathway">
    <text evidence="8">Isoprenoid biosynthesis; isopentenyl diphosphate biosynthesis via mevalonate pathway; isopentenyl diphosphate from (R)-mevalonate: step 1/3.</text>
</comment>
<gene>
    <name evidence="11" type="ORF">MPEBLZ_00699</name>
</gene>
<evidence type="ECO:0000256" key="2">
    <source>
        <dbReference type="ARBA" id="ARBA00006495"/>
    </source>
</evidence>
<dbReference type="SUPFAM" id="SSF54211">
    <property type="entry name" value="Ribosomal protein S5 domain 2-like"/>
    <property type="match status" value="1"/>
</dbReference>
<dbReference type="Pfam" id="PF00288">
    <property type="entry name" value="GHMP_kinases_N"/>
    <property type="match status" value="1"/>
</dbReference>
<evidence type="ECO:0000259" key="10">
    <source>
        <dbReference type="Pfam" id="PF10509"/>
    </source>
</evidence>
<proteinExistence type="inferred from homology"/>
<dbReference type="InterPro" id="IPR019539">
    <property type="entry name" value="GalKase_N"/>
</dbReference>
<evidence type="ECO:0000256" key="1">
    <source>
        <dbReference type="ARBA" id="ARBA00004496"/>
    </source>
</evidence>
<keyword evidence="4 11" id="KW-0808">Transferase</keyword>
<evidence type="ECO:0000256" key="8">
    <source>
        <dbReference type="ARBA" id="ARBA00029438"/>
    </source>
</evidence>
<dbReference type="Proteomes" id="UP000050360">
    <property type="component" value="Unassembled WGS sequence"/>
</dbReference>
<dbReference type="Gene3D" id="3.30.230.10">
    <property type="match status" value="1"/>
</dbReference>
<dbReference type="InterPro" id="IPR020568">
    <property type="entry name" value="Ribosomal_Su5_D2-typ_SF"/>
</dbReference>
<evidence type="ECO:0000256" key="3">
    <source>
        <dbReference type="ARBA" id="ARBA00012103"/>
    </source>
</evidence>
<dbReference type="PROSITE" id="PS00627">
    <property type="entry name" value="GHMP_KINASES_ATP"/>
    <property type="match status" value="1"/>
</dbReference>
<dbReference type="PATRIC" id="fig|1719120.3.peg.766"/>
<evidence type="ECO:0000256" key="5">
    <source>
        <dbReference type="ARBA" id="ARBA00022741"/>
    </source>
</evidence>
<comment type="caution">
    <text evidence="11">The sequence shown here is derived from an EMBL/GenBank/DDBJ whole genome shotgun (WGS) entry which is preliminary data.</text>
</comment>
<dbReference type="AlphaFoldDB" id="A0A0P8AJ98"/>
<name>A0A0P8AJ98_9EURY</name>
<reference evidence="11 12" key="1">
    <citation type="submission" date="2015-09" db="EMBL/GenBank/DDBJ databases">
        <title>A metagenomics-based metabolic model of nitrate-dependent anaerobic oxidation of methane by Methanoperedens-like archaea.</title>
        <authorList>
            <person name="Arshad A."/>
            <person name="Speth D.R."/>
            <person name="De Graaf R.M."/>
            <person name="Op Den Camp H.J."/>
            <person name="Jetten M.S."/>
            <person name="Welte C.U."/>
        </authorList>
    </citation>
    <scope>NUCLEOTIDE SEQUENCE [LARGE SCALE GENOMIC DNA]</scope>
</reference>
<evidence type="ECO:0000256" key="6">
    <source>
        <dbReference type="ARBA" id="ARBA00022777"/>
    </source>
</evidence>
<feature type="domain" description="Galactokinase N-terminal" evidence="10">
    <location>
        <begin position="5"/>
        <end position="40"/>
    </location>
</feature>
<evidence type="ECO:0000256" key="7">
    <source>
        <dbReference type="ARBA" id="ARBA00022840"/>
    </source>
</evidence>
<dbReference type="Pfam" id="PF10509">
    <property type="entry name" value="GalKase_gal_bdg"/>
    <property type="match status" value="1"/>
</dbReference>